<organism evidence="5 6">
    <name type="scientific">Tenacibaculum aiptasiae</name>
    <dbReference type="NCBI Taxonomy" id="426481"/>
    <lineage>
        <taxon>Bacteria</taxon>
        <taxon>Pseudomonadati</taxon>
        <taxon>Bacteroidota</taxon>
        <taxon>Flavobacteriia</taxon>
        <taxon>Flavobacteriales</taxon>
        <taxon>Flavobacteriaceae</taxon>
        <taxon>Tenacibaculum</taxon>
    </lineage>
</organism>
<evidence type="ECO:0000313" key="6">
    <source>
        <dbReference type="Proteomes" id="UP000467305"/>
    </source>
</evidence>
<keyword evidence="6" id="KW-1185">Reference proteome</keyword>
<keyword evidence="2" id="KW-0378">Hydrolase</keyword>
<sequence length="635" mass="66378">MRKNYPDTSKNGPLFFVFLLFLFVNSAFGQTCTDYTDNTSQNINNGTYQTIASVNVADSFTITDVNVLVNINITWNADIDLRLRHPDGTVVVLSTGNGGSGNNYSNVTFDDESGNTLPTGNTTLSGNYQPEGNLSGFDGKNSAGTWLLEGRDTFLGADNGAITLFTLNLCQAAVVIDPCTNGAIVGTPTANDPDGDGINNECDLDDDNDGITDVEEYCTNATTALIPFAHASGNRQVTVNHTDTGFARLDLTELDNSFQMTVNGTPVHPSILEFENRAIGPGEVYFRFQSDNAFISSPWDPNVNGLPRLRLTIDETGTITLLGSRTTTSTTLEPMVAQDGTPFNTITWTPLANNTFIIINQTGPGPEELRGSLLASNICDTDGDGISNELDLDSDNDGIYDIVESGVLAVAGVTDANNDGVIDGANTVAGSGANGLFNAIETNDTFGASLNYTVLDSDSDGESNPFEVDSDADGCFDAIEAAGSFVAADLTSGRLCTSSACVNANGVPTNAGSPQAITTAVRIGDVISSIPITPSPASVCEGSNITLTAAPVGVRNSAGAIPAGDYIYTWYLGASSTPLPNSPPYSGTNTASLTITNATTALSGNNYRVEVTTINNGCIEQDNISITVQAQPEAG</sequence>
<dbReference type="InterPro" id="IPR028974">
    <property type="entry name" value="TSP_type-3_rpt"/>
</dbReference>
<evidence type="ECO:0000256" key="2">
    <source>
        <dbReference type="ARBA" id="ARBA00022801"/>
    </source>
</evidence>
<feature type="signal peptide" evidence="3">
    <location>
        <begin position="1"/>
        <end position="29"/>
    </location>
</feature>
<evidence type="ECO:0000259" key="4">
    <source>
        <dbReference type="PROSITE" id="PS51829"/>
    </source>
</evidence>
<dbReference type="AlphaFoldDB" id="A0A7J5AC88"/>
<dbReference type="InterPro" id="IPR008979">
    <property type="entry name" value="Galactose-bd-like_sf"/>
</dbReference>
<protein>
    <recommendedName>
        <fullName evidence="4">P/Homo B domain-containing protein</fullName>
    </recommendedName>
</protein>
<dbReference type="RefSeq" id="WP_175578743.1">
    <property type="nucleotide sequence ID" value="NZ_WAAU01000028.1"/>
</dbReference>
<proteinExistence type="predicted"/>
<feature type="chain" id="PRO_5029785645" description="P/Homo B domain-containing protein" evidence="3">
    <location>
        <begin position="30"/>
        <end position="635"/>
    </location>
</feature>
<dbReference type="GO" id="GO:0005509">
    <property type="term" value="F:calcium ion binding"/>
    <property type="evidence" value="ECO:0007669"/>
    <property type="project" value="InterPro"/>
</dbReference>
<evidence type="ECO:0000256" key="3">
    <source>
        <dbReference type="SAM" id="SignalP"/>
    </source>
</evidence>
<dbReference type="Gene3D" id="2.60.120.260">
    <property type="entry name" value="Galactose-binding domain-like"/>
    <property type="match status" value="1"/>
</dbReference>
<evidence type="ECO:0000256" key="1">
    <source>
        <dbReference type="ARBA" id="ARBA00022670"/>
    </source>
</evidence>
<name>A0A7J5AC88_9FLAO</name>
<keyword evidence="3" id="KW-0732">Signal</keyword>
<feature type="domain" description="P/Homo B" evidence="4">
    <location>
        <begin position="23"/>
        <end position="177"/>
    </location>
</feature>
<feature type="non-terminal residue" evidence="5">
    <location>
        <position position="635"/>
    </location>
</feature>
<reference evidence="5 6" key="1">
    <citation type="submission" date="2019-09" db="EMBL/GenBank/DDBJ databases">
        <authorList>
            <person name="Cao W.R."/>
        </authorList>
    </citation>
    <scope>NUCLEOTIDE SEQUENCE [LARGE SCALE GENOMIC DNA]</scope>
    <source>
        <strain evidence="6">a4</strain>
    </source>
</reference>
<dbReference type="InterPro" id="IPR036179">
    <property type="entry name" value="Ig-like_dom_sf"/>
</dbReference>
<evidence type="ECO:0000313" key="5">
    <source>
        <dbReference type="EMBL" id="KAB1154699.1"/>
    </source>
</evidence>
<dbReference type="SMART" id="SM00409">
    <property type="entry name" value="IG"/>
    <property type="match status" value="1"/>
</dbReference>
<dbReference type="GO" id="GO:0006508">
    <property type="term" value="P:proteolysis"/>
    <property type="evidence" value="ECO:0007669"/>
    <property type="project" value="UniProtKB-KW"/>
</dbReference>
<dbReference type="Gene3D" id="2.60.40.10">
    <property type="entry name" value="Immunoglobulins"/>
    <property type="match status" value="1"/>
</dbReference>
<dbReference type="EMBL" id="WAAU01000028">
    <property type="protein sequence ID" value="KAB1154699.1"/>
    <property type="molecule type" value="Genomic_DNA"/>
</dbReference>
<dbReference type="Gene3D" id="4.10.1080.10">
    <property type="entry name" value="TSP type-3 repeat"/>
    <property type="match status" value="1"/>
</dbReference>
<dbReference type="GO" id="GO:0004252">
    <property type="term" value="F:serine-type endopeptidase activity"/>
    <property type="evidence" value="ECO:0007669"/>
    <property type="project" value="InterPro"/>
</dbReference>
<dbReference type="SUPFAM" id="SSF48726">
    <property type="entry name" value="Immunoglobulin"/>
    <property type="match status" value="1"/>
</dbReference>
<dbReference type="InterPro" id="IPR002884">
    <property type="entry name" value="P_dom"/>
</dbReference>
<dbReference type="Pfam" id="PF01483">
    <property type="entry name" value="P_proprotein"/>
    <property type="match status" value="1"/>
</dbReference>
<dbReference type="SUPFAM" id="SSF49785">
    <property type="entry name" value="Galactose-binding domain-like"/>
    <property type="match status" value="1"/>
</dbReference>
<dbReference type="Proteomes" id="UP000467305">
    <property type="component" value="Unassembled WGS sequence"/>
</dbReference>
<dbReference type="InterPro" id="IPR003599">
    <property type="entry name" value="Ig_sub"/>
</dbReference>
<dbReference type="PROSITE" id="PS51829">
    <property type="entry name" value="P_HOMO_B"/>
    <property type="match status" value="1"/>
</dbReference>
<dbReference type="SUPFAM" id="SSF103647">
    <property type="entry name" value="TSP type-3 repeat"/>
    <property type="match status" value="2"/>
</dbReference>
<dbReference type="InterPro" id="IPR013783">
    <property type="entry name" value="Ig-like_fold"/>
</dbReference>
<comment type="caution">
    <text evidence="5">The sequence shown here is derived from an EMBL/GenBank/DDBJ whole genome shotgun (WGS) entry which is preliminary data.</text>
</comment>
<gene>
    <name evidence="5" type="ORF">F7018_14340</name>
</gene>
<keyword evidence="1" id="KW-0645">Protease</keyword>
<accession>A0A7J5AC88</accession>